<keyword evidence="2" id="KW-1185">Reference proteome</keyword>
<evidence type="ECO:0000313" key="2">
    <source>
        <dbReference type="Proteomes" id="UP000010411"/>
    </source>
</evidence>
<accession>L1L3B8</accession>
<reference evidence="1 2" key="1">
    <citation type="submission" date="2012-11" db="EMBL/GenBank/DDBJ databases">
        <authorList>
            <person name="Huguet-Tapia J.C."/>
            <person name="Durkin A.S."/>
            <person name="Pettis G.S."/>
            <person name="Badger J.H."/>
        </authorList>
    </citation>
    <scope>NUCLEOTIDE SEQUENCE [LARGE SCALE GENOMIC DNA]</scope>
    <source>
        <strain evidence="1 2">91-03</strain>
    </source>
</reference>
<organism evidence="1 2">
    <name type="scientific">Streptomyces ipomoeae 91-03</name>
    <dbReference type="NCBI Taxonomy" id="698759"/>
    <lineage>
        <taxon>Bacteria</taxon>
        <taxon>Bacillati</taxon>
        <taxon>Actinomycetota</taxon>
        <taxon>Actinomycetes</taxon>
        <taxon>Kitasatosporales</taxon>
        <taxon>Streptomycetaceae</taxon>
        <taxon>Streptomyces</taxon>
    </lineage>
</organism>
<dbReference type="EMBL" id="AEJC01000169">
    <property type="protein sequence ID" value="EKX67200.1"/>
    <property type="molecule type" value="Genomic_DNA"/>
</dbReference>
<evidence type="ECO:0000313" key="1">
    <source>
        <dbReference type="EMBL" id="EKX67200.1"/>
    </source>
</evidence>
<name>L1L3B8_9ACTN</name>
<proteinExistence type="predicted"/>
<dbReference type="AlphaFoldDB" id="L1L3B8"/>
<dbReference type="Proteomes" id="UP000010411">
    <property type="component" value="Unassembled WGS sequence"/>
</dbReference>
<sequence>MSVPTFPEVPRYVRNPPRGDLELLSGVAPSPPKVAWERPELRFTTV</sequence>
<comment type="caution">
    <text evidence="1">The sequence shown here is derived from an EMBL/GenBank/DDBJ whole genome shotgun (WGS) entry which is preliminary data.</text>
</comment>
<protein>
    <submittedName>
        <fullName evidence="1">Uncharacterized protein</fullName>
    </submittedName>
</protein>
<gene>
    <name evidence="1" type="ORF">STRIP9103_09583</name>
</gene>